<dbReference type="Pfam" id="PF11951">
    <property type="entry name" value="Fungal_trans_2"/>
    <property type="match status" value="1"/>
</dbReference>
<evidence type="ECO:0000313" key="3">
    <source>
        <dbReference type="EMBL" id="KAK5086248.1"/>
    </source>
</evidence>
<proteinExistence type="predicted"/>
<dbReference type="PANTHER" id="PTHR37534:SF46">
    <property type="entry name" value="ZN(II)2CYS6 TRANSCRIPTION FACTOR (EUROFUNG)"/>
    <property type="match status" value="1"/>
</dbReference>
<evidence type="ECO:0000256" key="2">
    <source>
        <dbReference type="ARBA" id="ARBA00023242"/>
    </source>
</evidence>
<sequence length="627" mass="69820">MSDFLTASVPPKQVYHRLNEIDEFCGNLSTNEDVCISSGPFDVFGVTHSSPSLAEPVFETGAVEELPRGFDLRSGYESTPVPDTGLPSPATQALISSIFDQQEYNHLHTTPSLWNLPLDTSPAAELIDGEAMSGLPTFTSSVDGSLEHQFLTFMPEVHAAPIIPLSLSNSLISATSGVPANAVFLLSHYSTTVIHILTPFRHTKTPWHTLFIPHVKSCLATIAMGEQLDHASLCVFYGTLALSAFSMSGIKKSQTWFDEGKAYKDRARQHVRMMLKTAYDLPKVAKYKCTLMALITMVQVSLFSGSKDQMECYFLEAEKFIRLRGLKRHKSRKVRLLHHCCVFERLFYESTSISGTNSDQRAHVIEAVETSGVLVFGQDSACFRLPNFRNLDQEMQRAKGQDEGENDLHLERIGDFPATLYPEVFGVPEAYMLMLSLVIRLGKRRDAAGASTIAGATSLEDFLAQAKAVERSILRMVPNQYARNVSPYSRYDDNKAVMNNMLTAIHEALAIYFYRRIYDVDSALLQQRVATIRDCLLRCEAADENAVWGSAGFIWPAFIAACEAEDVGVQASFAELFSKVAQRSGLSRFSDTLLDVQQIWLEKRKHNNSSVTWLDVMKSNASSHDQC</sequence>
<keyword evidence="2" id="KW-0539">Nucleus</keyword>
<comment type="caution">
    <text evidence="3">The sequence shown here is derived from an EMBL/GenBank/DDBJ whole genome shotgun (WGS) entry which is preliminary data.</text>
</comment>
<reference evidence="3 4" key="1">
    <citation type="submission" date="2023-08" db="EMBL/GenBank/DDBJ databases">
        <title>Black Yeasts Isolated from many extreme environments.</title>
        <authorList>
            <person name="Coleine C."/>
            <person name="Stajich J.E."/>
            <person name="Selbmann L."/>
        </authorList>
    </citation>
    <scope>NUCLEOTIDE SEQUENCE [LARGE SCALE GENOMIC DNA]</scope>
    <source>
        <strain evidence="3 4">CCFEE 5885</strain>
    </source>
</reference>
<comment type="subcellular location">
    <subcellularLocation>
        <location evidence="1">Nucleus</location>
    </subcellularLocation>
</comment>
<dbReference type="EMBL" id="JAVRRG010000097">
    <property type="protein sequence ID" value="KAK5086248.1"/>
    <property type="molecule type" value="Genomic_DNA"/>
</dbReference>
<evidence type="ECO:0000256" key="1">
    <source>
        <dbReference type="ARBA" id="ARBA00004123"/>
    </source>
</evidence>
<evidence type="ECO:0000313" key="4">
    <source>
        <dbReference type="Proteomes" id="UP001345013"/>
    </source>
</evidence>
<dbReference type="Proteomes" id="UP001345013">
    <property type="component" value="Unassembled WGS sequence"/>
</dbReference>
<protein>
    <recommendedName>
        <fullName evidence="5">Arginine metabolism regulation protein II</fullName>
    </recommendedName>
</protein>
<keyword evidence="4" id="KW-1185">Reference proteome</keyword>
<accession>A0ABR0K4K9</accession>
<dbReference type="InterPro" id="IPR021858">
    <property type="entry name" value="Fun_TF"/>
</dbReference>
<evidence type="ECO:0008006" key="5">
    <source>
        <dbReference type="Google" id="ProtNLM"/>
    </source>
</evidence>
<dbReference type="PANTHER" id="PTHR37534">
    <property type="entry name" value="TRANSCRIPTIONAL ACTIVATOR PROTEIN UGA3"/>
    <property type="match status" value="1"/>
</dbReference>
<name>A0ABR0K4K9_9EURO</name>
<organism evidence="3 4">
    <name type="scientific">Lithohypha guttulata</name>
    <dbReference type="NCBI Taxonomy" id="1690604"/>
    <lineage>
        <taxon>Eukaryota</taxon>
        <taxon>Fungi</taxon>
        <taxon>Dikarya</taxon>
        <taxon>Ascomycota</taxon>
        <taxon>Pezizomycotina</taxon>
        <taxon>Eurotiomycetes</taxon>
        <taxon>Chaetothyriomycetidae</taxon>
        <taxon>Chaetothyriales</taxon>
        <taxon>Trichomeriaceae</taxon>
        <taxon>Lithohypha</taxon>
    </lineage>
</organism>
<gene>
    <name evidence="3" type="ORF">LTR24_006966</name>
</gene>